<dbReference type="PANTHER" id="PTHR37697:SF2">
    <property type="entry name" value="AP2-LIKE ETHYLENE-RESPONSIVE TRANSCRIPTION FACTOR SNZ"/>
    <property type="match status" value="1"/>
</dbReference>
<protein>
    <submittedName>
        <fullName evidence="2">OLC1v1039069C1</fullName>
    </submittedName>
</protein>
<evidence type="ECO:0000313" key="2">
    <source>
        <dbReference type="EMBL" id="CAI9101689.1"/>
    </source>
</evidence>
<dbReference type="EMBL" id="OX459121">
    <property type="protein sequence ID" value="CAI9101689.1"/>
    <property type="molecule type" value="Genomic_DNA"/>
</dbReference>
<name>A0AAV1D1A7_OLDCO</name>
<accession>A0AAV1D1A7</accession>
<dbReference type="PANTHER" id="PTHR37697">
    <property type="entry name" value="AP2-LIKE ETHYLENE-RESPONSIVE TRANSCRIPTION FACTOR SNZ"/>
    <property type="match status" value="1"/>
</dbReference>
<gene>
    <name evidence="2" type="ORF">OLC1_LOCUS11225</name>
</gene>
<dbReference type="Proteomes" id="UP001161247">
    <property type="component" value="Chromosome 4"/>
</dbReference>
<evidence type="ECO:0000256" key="1">
    <source>
        <dbReference type="SAM" id="MobiDB-lite"/>
    </source>
</evidence>
<organism evidence="2 3">
    <name type="scientific">Oldenlandia corymbosa var. corymbosa</name>
    <dbReference type="NCBI Taxonomy" id="529605"/>
    <lineage>
        <taxon>Eukaryota</taxon>
        <taxon>Viridiplantae</taxon>
        <taxon>Streptophyta</taxon>
        <taxon>Embryophyta</taxon>
        <taxon>Tracheophyta</taxon>
        <taxon>Spermatophyta</taxon>
        <taxon>Magnoliopsida</taxon>
        <taxon>eudicotyledons</taxon>
        <taxon>Gunneridae</taxon>
        <taxon>Pentapetalae</taxon>
        <taxon>asterids</taxon>
        <taxon>lamiids</taxon>
        <taxon>Gentianales</taxon>
        <taxon>Rubiaceae</taxon>
        <taxon>Rubioideae</taxon>
        <taxon>Spermacoceae</taxon>
        <taxon>Hedyotis-Oldenlandia complex</taxon>
        <taxon>Oldenlandia</taxon>
    </lineage>
</organism>
<feature type="compositionally biased region" description="Acidic residues" evidence="1">
    <location>
        <begin position="106"/>
        <end position="115"/>
    </location>
</feature>
<feature type="region of interest" description="Disordered" evidence="1">
    <location>
        <begin position="87"/>
        <end position="116"/>
    </location>
</feature>
<proteinExistence type="predicted"/>
<sequence length="198" mass="21380">MAGAEAAALMATLEQATLMAKQLSNPPASINTNLEQSQILQIYSSLHAAHHHLSQFLTNHPSPLPLQLQPSFLHTPLIAPLARENSVSSAVGGGGDGNYAEPMQMGDEDDDDDVEYNSKDASSAVAAAAGIDGVEERMRDCYIQNKRPKRSLSPSVVAEQRRSYANEVAARVGGYSTEEFDPEGNKLRSLDLIYQFHG</sequence>
<dbReference type="AlphaFoldDB" id="A0AAV1D1A7"/>
<keyword evidence="3" id="KW-1185">Reference proteome</keyword>
<evidence type="ECO:0000313" key="3">
    <source>
        <dbReference type="Proteomes" id="UP001161247"/>
    </source>
</evidence>
<reference evidence="2" key="1">
    <citation type="submission" date="2023-03" db="EMBL/GenBank/DDBJ databases">
        <authorList>
            <person name="Julca I."/>
        </authorList>
    </citation>
    <scope>NUCLEOTIDE SEQUENCE</scope>
</reference>